<evidence type="ECO:0000256" key="1">
    <source>
        <dbReference type="ARBA" id="ARBA00022553"/>
    </source>
</evidence>
<dbReference type="Proteomes" id="UP000003781">
    <property type="component" value="Unassembled WGS sequence"/>
</dbReference>
<sequence>MDLAFPSHTTYDSNHQSPLILGVDDNEDNLLLLTHIMQCMGCNLITANNGNDVLSLVKDYQPDLILLDIILPGLNGIEVIEQLKGDEATKNIPIIAVTGFANPEKCNYLLNIGCQGCIIKPYLIEQLESLVFKLVKKQRSLITAKSSVH</sequence>
<comment type="caution">
    <text evidence="4">The sequence shown here is derived from an EMBL/GenBank/DDBJ whole genome shotgun (WGS) entry which is preliminary data.</text>
</comment>
<gene>
    <name evidence="4" type="ORF">CY0110_27904</name>
</gene>
<dbReference type="SMART" id="SM00448">
    <property type="entry name" value="REC"/>
    <property type="match status" value="1"/>
</dbReference>
<protein>
    <submittedName>
        <fullName evidence="4">Response regulator receiver domain protein (CheY)</fullName>
    </submittedName>
</protein>
<dbReference type="GO" id="GO:0000160">
    <property type="term" value="P:phosphorelay signal transduction system"/>
    <property type="evidence" value="ECO:0007669"/>
    <property type="project" value="InterPro"/>
</dbReference>
<dbReference type="Pfam" id="PF00072">
    <property type="entry name" value="Response_reg"/>
    <property type="match status" value="1"/>
</dbReference>
<reference evidence="4 5" key="1">
    <citation type="submission" date="2007-03" db="EMBL/GenBank/DDBJ databases">
        <authorList>
            <person name="Stal L."/>
            <person name="Ferriera S."/>
            <person name="Johnson J."/>
            <person name="Kravitz S."/>
            <person name="Beeson K."/>
            <person name="Sutton G."/>
            <person name="Rogers Y.-H."/>
            <person name="Friedman R."/>
            <person name="Frazier M."/>
            <person name="Venter J.C."/>
        </authorList>
    </citation>
    <scope>NUCLEOTIDE SEQUENCE [LARGE SCALE GENOMIC DNA]</scope>
    <source>
        <strain evidence="4 5">CCY0110</strain>
    </source>
</reference>
<dbReference type="AlphaFoldDB" id="A3IXQ1"/>
<proteinExistence type="predicted"/>
<dbReference type="PROSITE" id="PS50110">
    <property type="entry name" value="RESPONSE_REGULATORY"/>
    <property type="match status" value="1"/>
</dbReference>
<dbReference type="PANTHER" id="PTHR44591">
    <property type="entry name" value="STRESS RESPONSE REGULATOR PROTEIN 1"/>
    <property type="match status" value="1"/>
</dbReference>
<keyword evidence="1 2" id="KW-0597">Phosphoprotein</keyword>
<dbReference type="EMBL" id="AAXW01000068">
    <property type="protein sequence ID" value="EAZ88752.1"/>
    <property type="molecule type" value="Genomic_DNA"/>
</dbReference>
<dbReference type="eggNOG" id="COG0745">
    <property type="taxonomic scope" value="Bacteria"/>
</dbReference>
<dbReference type="RefSeq" id="WP_008278161.1">
    <property type="nucleotide sequence ID" value="NZ_AAXW01000068.1"/>
</dbReference>
<evidence type="ECO:0000256" key="2">
    <source>
        <dbReference type="PROSITE-ProRule" id="PRU00169"/>
    </source>
</evidence>
<dbReference type="PANTHER" id="PTHR44591:SF3">
    <property type="entry name" value="RESPONSE REGULATORY DOMAIN-CONTAINING PROTEIN"/>
    <property type="match status" value="1"/>
</dbReference>
<dbReference type="InterPro" id="IPR011006">
    <property type="entry name" value="CheY-like_superfamily"/>
</dbReference>
<dbReference type="SUPFAM" id="SSF52172">
    <property type="entry name" value="CheY-like"/>
    <property type="match status" value="1"/>
</dbReference>
<accession>A3IXQ1</accession>
<evidence type="ECO:0000313" key="4">
    <source>
        <dbReference type="EMBL" id="EAZ88752.1"/>
    </source>
</evidence>
<evidence type="ECO:0000259" key="3">
    <source>
        <dbReference type="PROSITE" id="PS50110"/>
    </source>
</evidence>
<dbReference type="InterPro" id="IPR050595">
    <property type="entry name" value="Bact_response_regulator"/>
</dbReference>
<dbReference type="Gene3D" id="3.40.50.2300">
    <property type="match status" value="1"/>
</dbReference>
<dbReference type="OrthoDB" id="514180at2"/>
<keyword evidence="5" id="KW-1185">Reference proteome</keyword>
<feature type="domain" description="Response regulatory" evidence="3">
    <location>
        <begin position="19"/>
        <end position="135"/>
    </location>
</feature>
<dbReference type="InterPro" id="IPR001789">
    <property type="entry name" value="Sig_transdc_resp-reg_receiver"/>
</dbReference>
<organism evidence="4 5">
    <name type="scientific">Crocosphaera chwakensis CCY0110</name>
    <dbReference type="NCBI Taxonomy" id="391612"/>
    <lineage>
        <taxon>Bacteria</taxon>
        <taxon>Bacillati</taxon>
        <taxon>Cyanobacteriota</taxon>
        <taxon>Cyanophyceae</taxon>
        <taxon>Oscillatoriophycideae</taxon>
        <taxon>Chroococcales</taxon>
        <taxon>Aphanothecaceae</taxon>
        <taxon>Crocosphaera</taxon>
        <taxon>Crocosphaera chwakensis</taxon>
    </lineage>
</organism>
<name>A3IXQ1_9CHRO</name>
<evidence type="ECO:0000313" key="5">
    <source>
        <dbReference type="Proteomes" id="UP000003781"/>
    </source>
</evidence>
<feature type="modified residue" description="4-aspartylphosphate" evidence="2">
    <location>
        <position position="68"/>
    </location>
</feature>